<dbReference type="Proteomes" id="UP000483432">
    <property type="component" value="Unassembled WGS sequence"/>
</dbReference>
<evidence type="ECO:0000256" key="1">
    <source>
        <dbReference type="SAM" id="MobiDB-lite"/>
    </source>
</evidence>
<evidence type="ECO:0000313" key="3">
    <source>
        <dbReference type="Proteomes" id="UP000483432"/>
    </source>
</evidence>
<protein>
    <submittedName>
        <fullName evidence="2">Uncharacterized protein</fullName>
    </submittedName>
</protein>
<sequence length="88" mass="9895">MTGFDHARFAPDEKYFRILLISIQSLSYPRYAISWINQSVKNSDKPIGWSPTFSLPEIRGPQPNRIPSALGIPKQNGPQTGAALRKQQ</sequence>
<dbReference type="EMBL" id="JAAFGW010000149">
    <property type="protein sequence ID" value="NDP48707.1"/>
    <property type="molecule type" value="Genomic_DNA"/>
</dbReference>
<dbReference type="AlphaFoldDB" id="A0A7C9P796"/>
<feature type="region of interest" description="Disordered" evidence="1">
    <location>
        <begin position="54"/>
        <end position="88"/>
    </location>
</feature>
<gene>
    <name evidence="2" type="ORF">GZ085_10020</name>
</gene>
<proteinExistence type="predicted"/>
<organism evidence="2 3">
    <name type="scientific">Sulfuriferula multivorans</name>
    <dbReference type="NCBI Taxonomy" id="1559896"/>
    <lineage>
        <taxon>Bacteria</taxon>
        <taxon>Pseudomonadati</taxon>
        <taxon>Pseudomonadota</taxon>
        <taxon>Betaproteobacteria</taxon>
        <taxon>Nitrosomonadales</taxon>
        <taxon>Sulfuricellaceae</taxon>
        <taxon>Sulfuriferula</taxon>
    </lineage>
</organism>
<reference evidence="2 3" key="1">
    <citation type="submission" date="2019-09" db="EMBL/GenBank/DDBJ databases">
        <title>H2 Metabolism Revealed by Metagenomic Analysis in Subglacial Sediment of East Antarctica.</title>
        <authorList>
            <person name="Yang Z."/>
            <person name="Zhang Y."/>
            <person name="Lv Y."/>
            <person name="Yan W."/>
            <person name="Xiao X."/>
            <person name="Sun B."/>
            <person name="Ma H."/>
        </authorList>
    </citation>
    <scope>NUCLEOTIDE SEQUENCE [LARGE SCALE GENOMIC DNA]</scope>
    <source>
        <strain evidence="2">Bin2_2</strain>
    </source>
</reference>
<name>A0A7C9P796_9PROT</name>
<accession>A0A7C9P796</accession>
<evidence type="ECO:0000313" key="2">
    <source>
        <dbReference type="EMBL" id="NDP48707.1"/>
    </source>
</evidence>
<comment type="caution">
    <text evidence="2">The sequence shown here is derived from an EMBL/GenBank/DDBJ whole genome shotgun (WGS) entry which is preliminary data.</text>
</comment>